<comment type="similarity">
    <text evidence="2">Belongs to the AAA ATPase family. BCS1 subfamily.</text>
</comment>
<evidence type="ECO:0000313" key="8">
    <source>
        <dbReference type="Proteomes" id="UP001188597"/>
    </source>
</evidence>
<feature type="domain" description="AAA+ ATPase" evidence="6">
    <location>
        <begin position="238"/>
        <end position="357"/>
    </location>
</feature>
<evidence type="ECO:0000313" key="7">
    <source>
        <dbReference type="EMBL" id="KAK3022082.1"/>
    </source>
</evidence>
<evidence type="ECO:0000256" key="4">
    <source>
        <dbReference type="ARBA" id="ARBA00022842"/>
    </source>
</evidence>
<comment type="caution">
    <text evidence="7">The sequence shown here is derived from an EMBL/GenBank/DDBJ whole genome shotgun (WGS) entry which is preliminary data.</text>
</comment>
<name>A0AA89B218_9ASTE</name>
<dbReference type="Pfam" id="PF14363">
    <property type="entry name" value="AAA_assoc"/>
    <property type="match status" value="1"/>
</dbReference>
<protein>
    <recommendedName>
        <fullName evidence="6">AAA+ ATPase domain-containing protein</fullName>
    </recommendedName>
</protein>
<dbReference type="Pfam" id="PF00004">
    <property type="entry name" value="AAA"/>
    <property type="match status" value="1"/>
</dbReference>
<keyword evidence="4" id="KW-0460">Magnesium</keyword>
<dbReference type="InterPro" id="IPR058017">
    <property type="entry name" value="At3g28540-like_C"/>
</dbReference>
<dbReference type="InterPro" id="IPR003959">
    <property type="entry name" value="ATPase_AAA_core"/>
</dbReference>
<dbReference type="SMART" id="SM00382">
    <property type="entry name" value="AAA"/>
    <property type="match status" value="1"/>
</dbReference>
<dbReference type="GO" id="GO:0016887">
    <property type="term" value="F:ATP hydrolysis activity"/>
    <property type="evidence" value="ECO:0007669"/>
    <property type="project" value="InterPro"/>
</dbReference>
<organism evidence="7 8">
    <name type="scientific">Escallonia herrerae</name>
    <dbReference type="NCBI Taxonomy" id="1293975"/>
    <lineage>
        <taxon>Eukaryota</taxon>
        <taxon>Viridiplantae</taxon>
        <taxon>Streptophyta</taxon>
        <taxon>Embryophyta</taxon>
        <taxon>Tracheophyta</taxon>
        <taxon>Spermatophyta</taxon>
        <taxon>Magnoliopsida</taxon>
        <taxon>eudicotyledons</taxon>
        <taxon>Gunneridae</taxon>
        <taxon>Pentapetalae</taxon>
        <taxon>asterids</taxon>
        <taxon>campanulids</taxon>
        <taxon>Escalloniales</taxon>
        <taxon>Escalloniaceae</taxon>
        <taxon>Escallonia</taxon>
    </lineage>
</organism>
<dbReference type="GO" id="GO:0005524">
    <property type="term" value="F:ATP binding"/>
    <property type="evidence" value="ECO:0007669"/>
    <property type="project" value="InterPro"/>
</dbReference>
<keyword evidence="8" id="KW-1185">Reference proteome</keyword>
<evidence type="ECO:0000256" key="3">
    <source>
        <dbReference type="ARBA" id="ARBA00022801"/>
    </source>
</evidence>
<evidence type="ECO:0000256" key="2">
    <source>
        <dbReference type="ARBA" id="ARBA00007448"/>
    </source>
</evidence>
<dbReference type="EMBL" id="JAVXUP010000729">
    <property type="protein sequence ID" value="KAK3022082.1"/>
    <property type="molecule type" value="Genomic_DNA"/>
</dbReference>
<keyword evidence="3" id="KW-0378">Hydrolase</keyword>
<dbReference type="Gene3D" id="3.40.50.300">
    <property type="entry name" value="P-loop containing nucleotide triphosphate hydrolases"/>
    <property type="match status" value="1"/>
</dbReference>
<dbReference type="Pfam" id="PF25568">
    <property type="entry name" value="AAA_lid_At3g28540"/>
    <property type="match status" value="1"/>
</dbReference>
<evidence type="ECO:0000256" key="5">
    <source>
        <dbReference type="ARBA" id="ARBA00049360"/>
    </source>
</evidence>
<evidence type="ECO:0000256" key="1">
    <source>
        <dbReference type="ARBA" id="ARBA00001946"/>
    </source>
</evidence>
<comment type="catalytic activity">
    <reaction evidence="5">
        <text>ATP + H2O = ADP + phosphate + H(+)</text>
        <dbReference type="Rhea" id="RHEA:13065"/>
        <dbReference type="ChEBI" id="CHEBI:15377"/>
        <dbReference type="ChEBI" id="CHEBI:15378"/>
        <dbReference type="ChEBI" id="CHEBI:30616"/>
        <dbReference type="ChEBI" id="CHEBI:43474"/>
        <dbReference type="ChEBI" id="CHEBI:456216"/>
    </reaction>
</comment>
<dbReference type="Proteomes" id="UP001188597">
    <property type="component" value="Unassembled WGS sequence"/>
</dbReference>
<dbReference type="Gene3D" id="6.10.280.40">
    <property type="match status" value="1"/>
</dbReference>
<proteinExistence type="inferred from homology"/>
<dbReference type="InterPro" id="IPR003593">
    <property type="entry name" value="AAA+_ATPase"/>
</dbReference>
<dbReference type="SUPFAM" id="SSF52540">
    <property type="entry name" value="P-loop containing nucleoside triphosphate hydrolases"/>
    <property type="match status" value="1"/>
</dbReference>
<sequence length="423" mass="47935">MALFSYENMPASKAVLSVAASLTASAVLFRTMADDLIPDYFYSPGNRYCSSNQLTVVIEEFQGLTPNHMFEAANIYLGTKVSPSTRRIKVNKPEKDEELVVTVDRNQEIVDIFQGVEFKWGLESVAIKQLAGGDRNPKPRSELRYFQLSVLQKHKEMVLKAYLPHILQKASAIKRERKAVRLHTVDYNGTDYWSSVPMNHLATFDTMAMEPEKKRELIKDLERFISRKEYYRAVGKAWKRGYLFHGPPGTGKSTLVAAMANYLRFDVYDLDLREVQCNSDPRRLLIGTANRSILVIEDIDCNVGITLSGLHNFIDGLWSSCGDERIIVCTTNHKDQLDPALLQPEMSYCTFSGFKILASNYLKMKEHPLFEVIKDLFMKVQVTPAEVAGELMKSDDAETALQSLIKTLQSKESMTKTSIGRVF</sequence>
<reference evidence="7" key="1">
    <citation type="submission" date="2022-12" db="EMBL/GenBank/DDBJ databases">
        <title>Draft genome assemblies for two species of Escallonia (Escalloniales).</title>
        <authorList>
            <person name="Chanderbali A."/>
            <person name="Dervinis C."/>
            <person name="Anghel I."/>
            <person name="Soltis D."/>
            <person name="Soltis P."/>
            <person name="Zapata F."/>
        </authorList>
    </citation>
    <scope>NUCLEOTIDE SEQUENCE</scope>
    <source>
        <strain evidence="7">UCBG64.0493</strain>
        <tissue evidence="7">Leaf</tissue>
    </source>
</reference>
<dbReference type="GO" id="GO:0006950">
    <property type="term" value="P:response to stress"/>
    <property type="evidence" value="ECO:0007669"/>
    <property type="project" value="UniProtKB-ARBA"/>
</dbReference>
<dbReference type="InterPro" id="IPR025753">
    <property type="entry name" value="AAA_N_dom"/>
</dbReference>
<gene>
    <name evidence="7" type="ORF">RJ639_045926</name>
</gene>
<dbReference type="PANTHER" id="PTHR23070">
    <property type="entry name" value="BCS1 AAA-TYPE ATPASE"/>
    <property type="match status" value="1"/>
</dbReference>
<accession>A0AA89B218</accession>
<dbReference type="InterPro" id="IPR027417">
    <property type="entry name" value="P-loop_NTPase"/>
</dbReference>
<comment type="cofactor">
    <cofactor evidence="1">
        <name>Mg(2+)</name>
        <dbReference type="ChEBI" id="CHEBI:18420"/>
    </cofactor>
</comment>
<evidence type="ECO:0000259" key="6">
    <source>
        <dbReference type="SMART" id="SM00382"/>
    </source>
</evidence>
<dbReference type="InterPro" id="IPR050747">
    <property type="entry name" value="Mitochondrial_chaperone_BCS1"/>
</dbReference>
<dbReference type="AlphaFoldDB" id="A0AA89B218"/>